<dbReference type="KEGG" id="kne:92183806"/>
<protein>
    <recommendedName>
        <fullName evidence="3">RRM domain-containing protein</fullName>
    </recommendedName>
</protein>
<dbReference type="InterPro" id="IPR052743">
    <property type="entry name" value="Glutaminase_GtaA"/>
</dbReference>
<feature type="compositionally biased region" description="Low complexity" evidence="2">
    <location>
        <begin position="446"/>
        <end position="457"/>
    </location>
</feature>
<dbReference type="Pfam" id="PF00076">
    <property type="entry name" value="RRM_1"/>
    <property type="match status" value="1"/>
</dbReference>
<dbReference type="GO" id="GO:0003723">
    <property type="term" value="F:RNA binding"/>
    <property type="evidence" value="ECO:0007669"/>
    <property type="project" value="UniProtKB-UniRule"/>
</dbReference>
<dbReference type="SMART" id="SM00360">
    <property type="entry name" value="RRM"/>
    <property type="match status" value="1"/>
</dbReference>
<sequence>MATTQAITAANGIISPPPIEKASSTTATPPRVVLAGKTGRILCVADIRGDYHELNRLIREHEATAVIHTGDFGFMTSESLERMSDKILRHLIQYSPLLPPATRSQLIAIPPEQGRQPLISSLNNSSIHFPLSQFPHLLTGAINFPVPVFTVWGLLEDVRVIEKFRTGEYEVNNLFMIDEATSRVLDVGGMKLRLFGLGGTVAPYKMFDNGEGYATIAGGQGTMWTTALQMGELLDTAQRVFDSQETRLFLCTASICKHPLLTLIASALKADLTISSGLHFRYPVSYNEFAVHSDPESWQQKLLQAQATFNNIYETVRDKVDSSLNEQQQALLKKLKSAFGNIPTGDDHGMWTNTWNWILTDASFGHMLLSITEGRVSAEIKTAGLNFSHRAKSGQALPPTPTPSVATAPLAAAATRRTSAPENAPKAAAPTRAPFGPISGAASNRGAATPAGTTTAPSAFKNGLNRPLAPHMKPATAPSQTTASPATAGSSSAATADPSSATGKFPTAPRQARAQNLPATQAGLAATSKDKATDSKSASSSAAPSKESEKAASIPAKSSTPVANGKPTTSASSTNGKAAKDDSKDKSTATTNGISSQSTSTPTESKEGDKIKAAHSREGSGEVKQKKHSLYIKGIPSPTTEDELKKLFGSHAEKILQVKIIIDHLSKKQKDFAYVDFASEDGMTEALKAQTGTIRDTTVNVSVSNPPSRSFVEGPFRGRGRGGSFRGGRGRGFGSVGGGGKRDGGAGEGNGDKKESGGGEKKE</sequence>
<dbReference type="SUPFAM" id="SSF54928">
    <property type="entry name" value="RNA-binding domain, RBD"/>
    <property type="match status" value="1"/>
</dbReference>
<feature type="region of interest" description="Disordered" evidence="2">
    <location>
        <begin position="522"/>
        <end position="638"/>
    </location>
</feature>
<evidence type="ECO:0000256" key="2">
    <source>
        <dbReference type="SAM" id="MobiDB-lite"/>
    </source>
</evidence>
<dbReference type="GeneID" id="92183806"/>
<dbReference type="AlphaFoldDB" id="A0AAW0YEG4"/>
<dbReference type="PANTHER" id="PTHR31987">
    <property type="entry name" value="GLUTAMINASE A-RELATED"/>
    <property type="match status" value="1"/>
</dbReference>
<dbReference type="Proteomes" id="UP001388673">
    <property type="component" value="Unassembled WGS sequence"/>
</dbReference>
<feature type="region of interest" description="Disordered" evidence="2">
    <location>
        <begin position="704"/>
        <end position="763"/>
    </location>
</feature>
<dbReference type="EMBL" id="JBCAWK010000013">
    <property type="protein sequence ID" value="KAK8844699.1"/>
    <property type="molecule type" value="Genomic_DNA"/>
</dbReference>
<dbReference type="RefSeq" id="XP_066799923.1">
    <property type="nucleotide sequence ID" value="XM_066949629.1"/>
</dbReference>
<dbReference type="Gene3D" id="3.30.70.330">
    <property type="match status" value="1"/>
</dbReference>
<dbReference type="InterPro" id="IPR012677">
    <property type="entry name" value="Nucleotide-bd_a/b_plait_sf"/>
</dbReference>
<gene>
    <name evidence="4" type="ORF">IAR55_006548</name>
</gene>
<dbReference type="InterPro" id="IPR035979">
    <property type="entry name" value="RBD_domain_sf"/>
</dbReference>
<dbReference type="InterPro" id="IPR018829">
    <property type="entry name" value="DUF2433"/>
</dbReference>
<feature type="compositionally biased region" description="Low complexity" evidence="2">
    <location>
        <begin position="535"/>
        <end position="545"/>
    </location>
</feature>
<feature type="domain" description="RRM" evidence="3">
    <location>
        <begin position="628"/>
        <end position="706"/>
    </location>
</feature>
<keyword evidence="1" id="KW-0694">RNA-binding</keyword>
<reference evidence="4 5" key="1">
    <citation type="journal article" date="2024" name="bioRxiv">
        <title>Comparative genomics of Cryptococcus and Kwoniella reveals pathogenesis evolution and contrasting karyotype dynamics via intercentromeric recombination or chromosome fusion.</title>
        <authorList>
            <person name="Coelho M.A."/>
            <person name="David-Palma M."/>
            <person name="Shea T."/>
            <person name="Bowers K."/>
            <person name="McGinley-Smith S."/>
            <person name="Mohammad A.W."/>
            <person name="Gnirke A."/>
            <person name="Yurkov A.M."/>
            <person name="Nowrousian M."/>
            <person name="Sun S."/>
            <person name="Cuomo C.A."/>
            <person name="Heitman J."/>
        </authorList>
    </citation>
    <scope>NUCLEOTIDE SEQUENCE [LARGE SCALE GENOMIC DNA]</scope>
    <source>
        <strain evidence="4 5">CBS 13917</strain>
    </source>
</reference>
<dbReference type="PANTHER" id="PTHR31987:SF11">
    <property type="entry name" value="DUF2433 DOMAIN-CONTAINING PROTEIN"/>
    <property type="match status" value="1"/>
</dbReference>
<evidence type="ECO:0000259" key="3">
    <source>
        <dbReference type="PROSITE" id="PS50102"/>
    </source>
</evidence>
<evidence type="ECO:0000256" key="1">
    <source>
        <dbReference type="PROSITE-ProRule" id="PRU00176"/>
    </source>
</evidence>
<feature type="compositionally biased region" description="Basic and acidic residues" evidence="2">
    <location>
        <begin position="604"/>
        <end position="624"/>
    </location>
</feature>
<proteinExistence type="predicted"/>
<feature type="compositionally biased region" description="Polar residues" evidence="2">
    <location>
        <begin position="556"/>
        <end position="576"/>
    </location>
</feature>
<name>A0AAW0YEG4_9TREE</name>
<comment type="caution">
    <text evidence="4">The sequence shown here is derived from an EMBL/GenBank/DDBJ whole genome shotgun (WGS) entry which is preliminary data.</text>
</comment>
<dbReference type="PROSITE" id="PS50102">
    <property type="entry name" value="RRM"/>
    <property type="match status" value="1"/>
</dbReference>
<dbReference type="Pfam" id="PF10360">
    <property type="entry name" value="DUF2433"/>
    <property type="match status" value="1"/>
</dbReference>
<feature type="region of interest" description="Disordered" evidence="2">
    <location>
        <begin position="391"/>
        <end position="509"/>
    </location>
</feature>
<keyword evidence="5" id="KW-1185">Reference proteome</keyword>
<feature type="compositionally biased region" description="Basic and acidic residues" evidence="2">
    <location>
        <begin position="578"/>
        <end position="587"/>
    </location>
</feature>
<accession>A0AAW0YEG4</accession>
<feature type="compositionally biased region" description="Low complexity" evidence="2">
    <location>
        <begin position="474"/>
        <end position="502"/>
    </location>
</feature>
<feature type="compositionally biased region" description="Low complexity" evidence="2">
    <location>
        <begin position="403"/>
        <end position="421"/>
    </location>
</feature>
<feature type="compositionally biased region" description="Basic and acidic residues" evidence="2">
    <location>
        <begin position="740"/>
        <end position="763"/>
    </location>
</feature>
<feature type="compositionally biased region" description="Gly residues" evidence="2">
    <location>
        <begin position="721"/>
        <end position="739"/>
    </location>
</feature>
<evidence type="ECO:0000313" key="4">
    <source>
        <dbReference type="EMBL" id="KAK8844699.1"/>
    </source>
</evidence>
<evidence type="ECO:0000313" key="5">
    <source>
        <dbReference type="Proteomes" id="UP001388673"/>
    </source>
</evidence>
<dbReference type="InterPro" id="IPR000504">
    <property type="entry name" value="RRM_dom"/>
</dbReference>
<feature type="compositionally biased region" description="Polar residues" evidence="2">
    <location>
        <begin position="592"/>
        <end position="603"/>
    </location>
</feature>
<organism evidence="4 5">
    <name type="scientific">Kwoniella newhampshirensis</name>
    <dbReference type="NCBI Taxonomy" id="1651941"/>
    <lineage>
        <taxon>Eukaryota</taxon>
        <taxon>Fungi</taxon>
        <taxon>Dikarya</taxon>
        <taxon>Basidiomycota</taxon>
        <taxon>Agaricomycotina</taxon>
        <taxon>Tremellomycetes</taxon>
        <taxon>Tremellales</taxon>
        <taxon>Cryptococcaceae</taxon>
        <taxon>Kwoniella</taxon>
    </lineage>
</organism>